<dbReference type="CDD" id="cd03784">
    <property type="entry name" value="GT1_Gtf-like"/>
    <property type="match status" value="1"/>
</dbReference>
<evidence type="ECO:0000256" key="1">
    <source>
        <dbReference type="ARBA" id="ARBA00022679"/>
    </source>
</evidence>
<keyword evidence="3" id="KW-1185">Reference proteome</keyword>
<dbReference type="EMBL" id="CACRZD030000008">
    <property type="protein sequence ID" value="CAA6663861.1"/>
    <property type="molecule type" value="Genomic_DNA"/>
</dbReference>
<organism evidence="2">
    <name type="scientific">Spirodela intermedia</name>
    <name type="common">Intermediate duckweed</name>
    <dbReference type="NCBI Taxonomy" id="51605"/>
    <lineage>
        <taxon>Eukaryota</taxon>
        <taxon>Viridiplantae</taxon>
        <taxon>Streptophyta</taxon>
        <taxon>Embryophyta</taxon>
        <taxon>Tracheophyta</taxon>
        <taxon>Spermatophyta</taxon>
        <taxon>Magnoliopsida</taxon>
        <taxon>Liliopsida</taxon>
        <taxon>Araceae</taxon>
        <taxon>Lemnoideae</taxon>
        <taxon>Spirodela</taxon>
    </lineage>
</organism>
<dbReference type="AlphaFoldDB" id="A0A7I8J389"/>
<dbReference type="Gene3D" id="3.40.50.2000">
    <property type="entry name" value="Glycogen Phosphorylase B"/>
    <property type="match status" value="2"/>
</dbReference>
<dbReference type="InterPro" id="IPR050481">
    <property type="entry name" value="UDP-glycosyltransf_plant"/>
</dbReference>
<evidence type="ECO:0000313" key="2">
    <source>
        <dbReference type="EMBL" id="CAA2624411.1"/>
    </source>
</evidence>
<dbReference type="EMBL" id="LR743595">
    <property type="protein sequence ID" value="CAA2624411.1"/>
    <property type="molecule type" value="Genomic_DNA"/>
</dbReference>
<dbReference type="PANTHER" id="PTHR48049">
    <property type="entry name" value="GLYCOSYLTRANSFERASE"/>
    <property type="match status" value="1"/>
</dbReference>
<evidence type="ECO:0000313" key="3">
    <source>
        <dbReference type="Proteomes" id="UP001189122"/>
    </source>
</evidence>
<protein>
    <submittedName>
        <fullName evidence="2">Uncharacterized protein</fullName>
    </submittedName>
</protein>
<dbReference type="InterPro" id="IPR002213">
    <property type="entry name" value="UDP_glucos_trans"/>
</dbReference>
<sequence length="385" mass="41902">MEGDSGAHLHVAVFPWLAFGHILPYFELSKALARRGHRVSFLSTPRNIQRLPKVPPVSSHLLHLVQLPFPSGTPLPPGAEATSDIRLEDNGHLKKAFDELEAPFAAFLDSVSPPVDWVVHDFSAHWMPRLAVPRCLPCAYFSVFSPPCLAFFGALQCDWFSNVKSLTVPPPWISGIATTIAFYTYEAIGLSVVTVVNESGVSDSHRWASTNDSVQLVIVRSCPELDGDWIRLLQDLFAKPIIPAGFLSPAVQNGVARTVAANPDGEIFEWLDRQTPGSVLYVALGSEALRPASLPPDAELIPEGFEAETAGKGMVLAHPAVGSFLTHCGWSSIIEGLSHGLTLVLLPLFADQGLISRLAVERGYGREVPRAEEDGRSPGKGWRRR</sequence>
<dbReference type="Pfam" id="PF00201">
    <property type="entry name" value="UDPGT"/>
    <property type="match status" value="1"/>
</dbReference>
<dbReference type="GO" id="GO:0035251">
    <property type="term" value="F:UDP-glucosyltransferase activity"/>
    <property type="evidence" value="ECO:0007669"/>
    <property type="project" value="InterPro"/>
</dbReference>
<accession>A0A7I8J389</accession>
<reference evidence="2 3" key="1">
    <citation type="submission" date="2019-12" db="EMBL/GenBank/DDBJ databases">
        <authorList>
            <person name="Scholz U."/>
            <person name="Mascher M."/>
            <person name="Fiebig A."/>
        </authorList>
    </citation>
    <scope>NUCLEOTIDE SEQUENCE</scope>
</reference>
<dbReference type="PANTHER" id="PTHR48049:SF80">
    <property type="entry name" value="GLYCOSYLTRANSFERASE"/>
    <property type="match status" value="1"/>
</dbReference>
<gene>
    <name evidence="2" type="ORF">SI7747_08010250</name>
</gene>
<keyword evidence="1" id="KW-0808">Transferase</keyword>
<name>A0A7I8J389_SPIIN</name>
<dbReference type="SUPFAM" id="SSF53756">
    <property type="entry name" value="UDP-Glycosyltransferase/glycogen phosphorylase"/>
    <property type="match status" value="1"/>
</dbReference>
<proteinExistence type="predicted"/>
<dbReference type="Proteomes" id="UP001189122">
    <property type="component" value="Unassembled WGS sequence"/>
</dbReference>